<dbReference type="AlphaFoldDB" id="A0AAU8A5J2"/>
<dbReference type="RefSeq" id="WP_353422896.1">
    <property type="nucleotide sequence ID" value="NZ_CP117826.1"/>
</dbReference>
<dbReference type="InterPro" id="IPR025997">
    <property type="entry name" value="SBP_2_dom"/>
</dbReference>
<dbReference type="GO" id="GO:0030313">
    <property type="term" value="C:cell envelope"/>
    <property type="evidence" value="ECO:0007669"/>
    <property type="project" value="UniProtKB-SubCell"/>
</dbReference>
<dbReference type="Gene3D" id="3.40.50.2300">
    <property type="match status" value="2"/>
</dbReference>
<reference evidence="7" key="1">
    <citation type="submission" date="2023-02" db="EMBL/GenBank/DDBJ databases">
        <title>Gut commensal Christensenella minuta modulates host metabolism via a new class of secondary bile acids.</title>
        <authorList>
            <person name="Liu C."/>
        </authorList>
    </citation>
    <scope>NUCLEOTIDE SEQUENCE</scope>
    <source>
        <strain evidence="7">CA70</strain>
    </source>
</reference>
<evidence type="ECO:0000256" key="3">
    <source>
        <dbReference type="ARBA" id="ARBA00022729"/>
    </source>
</evidence>
<evidence type="ECO:0000256" key="2">
    <source>
        <dbReference type="ARBA" id="ARBA00007639"/>
    </source>
</evidence>
<comment type="similarity">
    <text evidence="2">Belongs to the bacterial solute-binding protein 2 family.</text>
</comment>
<feature type="region of interest" description="Disordered" evidence="4">
    <location>
        <begin position="29"/>
        <end position="56"/>
    </location>
</feature>
<dbReference type="PANTHER" id="PTHR46847:SF1">
    <property type="entry name" value="D-ALLOSE-BINDING PERIPLASMIC PROTEIN-RELATED"/>
    <property type="match status" value="1"/>
</dbReference>
<dbReference type="InterPro" id="IPR028082">
    <property type="entry name" value="Peripla_BP_I"/>
</dbReference>
<organism evidence="7">
    <name type="scientific">Christensenella massiliensis</name>
    <dbReference type="NCBI Taxonomy" id="1805714"/>
    <lineage>
        <taxon>Bacteria</taxon>
        <taxon>Bacillati</taxon>
        <taxon>Bacillota</taxon>
        <taxon>Clostridia</taxon>
        <taxon>Christensenellales</taxon>
        <taxon>Christensenellaceae</taxon>
        <taxon>Christensenella</taxon>
    </lineage>
</organism>
<dbReference type="EMBL" id="CP117826">
    <property type="protein sequence ID" value="XCC61415.1"/>
    <property type="molecule type" value="Genomic_DNA"/>
</dbReference>
<gene>
    <name evidence="7" type="ORF">PUP29_07705</name>
</gene>
<dbReference type="GO" id="GO:0030246">
    <property type="term" value="F:carbohydrate binding"/>
    <property type="evidence" value="ECO:0007669"/>
    <property type="project" value="UniProtKB-ARBA"/>
</dbReference>
<dbReference type="PROSITE" id="PS51257">
    <property type="entry name" value="PROKAR_LIPOPROTEIN"/>
    <property type="match status" value="1"/>
</dbReference>
<evidence type="ECO:0000256" key="5">
    <source>
        <dbReference type="SAM" id="SignalP"/>
    </source>
</evidence>
<feature type="domain" description="Periplasmic binding protein" evidence="6">
    <location>
        <begin position="79"/>
        <end position="347"/>
    </location>
</feature>
<feature type="chain" id="PRO_5043750624" evidence="5">
    <location>
        <begin position="23"/>
        <end position="405"/>
    </location>
</feature>
<keyword evidence="3 5" id="KW-0732">Signal</keyword>
<dbReference type="Pfam" id="PF13407">
    <property type="entry name" value="Peripla_BP_4"/>
    <property type="match status" value="1"/>
</dbReference>
<proteinExistence type="inferred from homology"/>
<dbReference type="SUPFAM" id="SSF53822">
    <property type="entry name" value="Periplasmic binding protein-like I"/>
    <property type="match status" value="1"/>
</dbReference>
<name>A0AAU8A5J2_9FIRM</name>
<evidence type="ECO:0000313" key="7">
    <source>
        <dbReference type="EMBL" id="XCC61415.1"/>
    </source>
</evidence>
<sequence>MKKIIAILVCVVMAAALFTACAAETPAETSAPAEESASAEASAPAEESAEASEPAASGEAKTIGYYKDAADDYYKAGYEVFLECLKADPETANWEVIDKVGQGTAQEQLAAVEDFITTGVDAIVVVQNSPEITAECITKANEAGIPYFALTHAPTVPAGGELAGFIGYDFVETGVMAGEDALQYNNGEGVKKLVMVEGKLGQGTASAQSLGFLQAYEEAGKDIGGTANDVAVNKTAGGADLEIVQWSSGDWMADPAKKVVADVITALGADGFDGMYVQNDEMMDGAIQAIEEAGLNPADYWLGSSNGKEKSWTWAEEGRVTMDVNQTPALEGDALYQMLKAYFNGEEYRQYIAPYLTPYNSSNVTELTLVPYVAADYMAGREAGDYVTDINDPKFTDATELITFN</sequence>
<evidence type="ECO:0000259" key="6">
    <source>
        <dbReference type="Pfam" id="PF13407"/>
    </source>
</evidence>
<evidence type="ECO:0000256" key="4">
    <source>
        <dbReference type="SAM" id="MobiDB-lite"/>
    </source>
</evidence>
<feature type="signal peptide" evidence="5">
    <location>
        <begin position="1"/>
        <end position="22"/>
    </location>
</feature>
<dbReference type="PANTHER" id="PTHR46847">
    <property type="entry name" value="D-ALLOSE-BINDING PERIPLASMIC PROTEIN-RELATED"/>
    <property type="match status" value="1"/>
</dbReference>
<protein>
    <submittedName>
        <fullName evidence="7">Substrate-binding domain-containing protein</fullName>
    </submittedName>
</protein>
<accession>A0AAU8A5J2</accession>
<evidence type="ECO:0000256" key="1">
    <source>
        <dbReference type="ARBA" id="ARBA00004196"/>
    </source>
</evidence>
<comment type="subcellular location">
    <subcellularLocation>
        <location evidence="1">Cell envelope</location>
    </subcellularLocation>
</comment>